<evidence type="ECO:0000256" key="2">
    <source>
        <dbReference type="ARBA" id="ARBA00023015"/>
    </source>
</evidence>
<dbReference type="GO" id="GO:0003677">
    <property type="term" value="F:DNA binding"/>
    <property type="evidence" value="ECO:0007669"/>
    <property type="project" value="UniProtKB-KW"/>
</dbReference>
<keyword evidence="1" id="KW-0319">Glycerol metabolism</keyword>
<dbReference type="InterPro" id="IPR050707">
    <property type="entry name" value="HTH_MetabolicPath_Reg"/>
</dbReference>
<dbReference type="Gene3D" id="3.30.450.40">
    <property type="match status" value="1"/>
</dbReference>
<evidence type="ECO:0000256" key="4">
    <source>
        <dbReference type="ARBA" id="ARBA00023163"/>
    </source>
</evidence>
<dbReference type="AlphaFoldDB" id="A0A919J0F5"/>
<dbReference type="Gene3D" id="1.10.10.10">
    <property type="entry name" value="Winged helix-like DNA-binding domain superfamily/Winged helix DNA-binding domain"/>
    <property type="match status" value="1"/>
</dbReference>
<evidence type="ECO:0000313" key="9">
    <source>
        <dbReference type="EMBL" id="GIE10648.1"/>
    </source>
</evidence>
<keyword evidence="2" id="KW-0805">Transcription regulation</keyword>
<comment type="function">
    <text evidence="5">May be an activator protein for the gylABX operon.</text>
</comment>
<dbReference type="Proteomes" id="UP000598174">
    <property type="component" value="Unassembled WGS sequence"/>
</dbReference>
<dbReference type="InterPro" id="IPR029016">
    <property type="entry name" value="GAF-like_dom_sf"/>
</dbReference>
<sequence length="255" mass="27186">MPGMIQSIERSSAVLRLLAAGPDRLRVKEIADALGLPKSTAHSILRTLEHVGFAEQDPRTARYRLGRGLTELGKAGLDVNELRSRALDWADTLAARSVESVRIGALQSGSARVVHHVFRPDDTTQSMDNGLIIPAHATSLGKVLLAYDAPAADAVARAGLDAYTRRTVTNRRALAGSLGEIRAQGWGGAVEEWEMGRAGIAAPLRTFGGLVVGAIGIYGPVERICDSRQRPRPALVELVCATAQSISRDLTGPRS</sequence>
<feature type="domain" description="HTH iclR-type" evidence="7">
    <location>
        <begin position="5"/>
        <end position="67"/>
    </location>
</feature>
<evidence type="ECO:0000256" key="3">
    <source>
        <dbReference type="ARBA" id="ARBA00023125"/>
    </source>
</evidence>
<feature type="domain" description="IclR-ED" evidence="8">
    <location>
        <begin position="68"/>
        <end position="252"/>
    </location>
</feature>
<accession>A0A919J0F5</accession>
<dbReference type="PROSITE" id="PS51077">
    <property type="entry name" value="HTH_ICLR"/>
    <property type="match status" value="1"/>
</dbReference>
<dbReference type="SUPFAM" id="SSF46785">
    <property type="entry name" value="Winged helix' DNA-binding domain"/>
    <property type="match status" value="1"/>
</dbReference>
<dbReference type="PROSITE" id="PS51078">
    <property type="entry name" value="ICLR_ED"/>
    <property type="match status" value="1"/>
</dbReference>
<dbReference type="SMART" id="SM00346">
    <property type="entry name" value="HTH_ICLR"/>
    <property type="match status" value="1"/>
</dbReference>
<dbReference type="PANTHER" id="PTHR30136:SF24">
    <property type="entry name" value="HTH-TYPE TRANSCRIPTIONAL REPRESSOR ALLR"/>
    <property type="match status" value="1"/>
</dbReference>
<evidence type="ECO:0000256" key="1">
    <source>
        <dbReference type="ARBA" id="ARBA00022798"/>
    </source>
</evidence>
<keyword evidence="3" id="KW-0238">DNA-binding</keyword>
<name>A0A919J0F5_9ACTN</name>
<evidence type="ECO:0000256" key="6">
    <source>
        <dbReference type="ARBA" id="ARBA00070406"/>
    </source>
</evidence>
<dbReference type="EMBL" id="BOMM01000016">
    <property type="protein sequence ID" value="GIE10648.1"/>
    <property type="molecule type" value="Genomic_DNA"/>
</dbReference>
<reference evidence="9" key="1">
    <citation type="submission" date="2021-01" db="EMBL/GenBank/DDBJ databases">
        <title>Whole genome shotgun sequence of Actinoplanes ferrugineus NBRC 15555.</title>
        <authorList>
            <person name="Komaki H."/>
            <person name="Tamura T."/>
        </authorList>
    </citation>
    <scope>NUCLEOTIDE SEQUENCE</scope>
    <source>
        <strain evidence="9">NBRC 15555</strain>
    </source>
</reference>
<dbReference type="GO" id="GO:0003700">
    <property type="term" value="F:DNA-binding transcription factor activity"/>
    <property type="evidence" value="ECO:0007669"/>
    <property type="project" value="TreeGrafter"/>
</dbReference>
<dbReference type="InterPro" id="IPR005471">
    <property type="entry name" value="Tscrpt_reg_IclR_N"/>
</dbReference>
<dbReference type="CDD" id="cd00090">
    <property type="entry name" value="HTH_ARSR"/>
    <property type="match status" value="1"/>
</dbReference>
<dbReference type="InterPro" id="IPR014757">
    <property type="entry name" value="Tscrpt_reg_IclR_C"/>
</dbReference>
<evidence type="ECO:0000313" key="10">
    <source>
        <dbReference type="Proteomes" id="UP000598174"/>
    </source>
</evidence>
<proteinExistence type="predicted"/>
<dbReference type="InterPro" id="IPR011991">
    <property type="entry name" value="ArsR-like_HTH"/>
</dbReference>
<dbReference type="SUPFAM" id="SSF55781">
    <property type="entry name" value="GAF domain-like"/>
    <property type="match status" value="1"/>
</dbReference>
<dbReference type="FunFam" id="1.10.10.10:FF:000056">
    <property type="entry name" value="IclR family transcriptional regulator"/>
    <property type="match status" value="1"/>
</dbReference>
<evidence type="ECO:0000259" key="8">
    <source>
        <dbReference type="PROSITE" id="PS51078"/>
    </source>
</evidence>
<keyword evidence="10" id="KW-1185">Reference proteome</keyword>
<gene>
    <name evidence="9" type="ORF">Afe05nite_24880</name>
</gene>
<dbReference type="Pfam" id="PF09339">
    <property type="entry name" value="HTH_IclR"/>
    <property type="match status" value="1"/>
</dbReference>
<comment type="caution">
    <text evidence="9">The sequence shown here is derived from an EMBL/GenBank/DDBJ whole genome shotgun (WGS) entry which is preliminary data.</text>
</comment>
<dbReference type="InterPro" id="IPR036390">
    <property type="entry name" value="WH_DNA-bd_sf"/>
</dbReference>
<keyword evidence="4" id="KW-0804">Transcription</keyword>
<dbReference type="RefSeq" id="WP_203817175.1">
    <property type="nucleotide sequence ID" value="NZ_BAAABP010000071.1"/>
</dbReference>
<dbReference type="GO" id="GO:0045892">
    <property type="term" value="P:negative regulation of DNA-templated transcription"/>
    <property type="evidence" value="ECO:0007669"/>
    <property type="project" value="TreeGrafter"/>
</dbReference>
<dbReference type="PANTHER" id="PTHR30136">
    <property type="entry name" value="HELIX-TURN-HELIX TRANSCRIPTIONAL REGULATOR, ICLR FAMILY"/>
    <property type="match status" value="1"/>
</dbReference>
<dbReference type="InterPro" id="IPR036388">
    <property type="entry name" value="WH-like_DNA-bd_sf"/>
</dbReference>
<organism evidence="9 10">
    <name type="scientific">Paractinoplanes ferrugineus</name>
    <dbReference type="NCBI Taxonomy" id="113564"/>
    <lineage>
        <taxon>Bacteria</taxon>
        <taxon>Bacillati</taxon>
        <taxon>Actinomycetota</taxon>
        <taxon>Actinomycetes</taxon>
        <taxon>Micromonosporales</taxon>
        <taxon>Micromonosporaceae</taxon>
        <taxon>Paractinoplanes</taxon>
    </lineage>
</organism>
<dbReference type="Pfam" id="PF01614">
    <property type="entry name" value="IclR_C"/>
    <property type="match status" value="1"/>
</dbReference>
<protein>
    <recommendedName>
        <fullName evidence="6">Glycerol operon regulatory protein</fullName>
    </recommendedName>
</protein>
<evidence type="ECO:0000259" key="7">
    <source>
        <dbReference type="PROSITE" id="PS51077"/>
    </source>
</evidence>
<evidence type="ECO:0000256" key="5">
    <source>
        <dbReference type="ARBA" id="ARBA00058938"/>
    </source>
</evidence>
<dbReference type="GO" id="GO:0006071">
    <property type="term" value="P:glycerol metabolic process"/>
    <property type="evidence" value="ECO:0007669"/>
    <property type="project" value="UniProtKB-KW"/>
</dbReference>